<organism evidence="14 15">
    <name type="scientific">Leptotrombidium deliense</name>
    <dbReference type="NCBI Taxonomy" id="299467"/>
    <lineage>
        <taxon>Eukaryota</taxon>
        <taxon>Metazoa</taxon>
        <taxon>Ecdysozoa</taxon>
        <taxon>Arthropoda</taxon>
        <taxon>Chelicerata</taxon>
        <taxon>Arachnida</taxon>
        <taxon>Acari</taxon>
        <taxon>Acariformes</taxon>
        <taxon>Trombidiformes</taxon>
        <taxon>Prostigmata</taxon>
        <taxon>Anystina</taxon>
        <taxon>Parasitengona</taxon>
        <taxon>Trombiculoidea</taxon>
        <taxon>Trombiculidae</taxon>
        <taxon>Leptotrombidium</taxon>
    </lineage>
</organism>
<dbReference type="STRING" id="299467.A0A443SCY2"/>
<dbReference type="GO" id="GO:0016020">
    <property type="term" value="C:membrane"/>
    <property type="evidence" value="ECO:0007669"/>
    <property type="project" value="UniProtKB-SubCell"/>
</dbReference>
<dbReference type="InterPro" id="IPR000560">
    <property type="entry name" value="His_Pase_clade-2"/>
</dbReference>
<dbReference type="AlphaFoldDB" id="A0A443SCY2"/>
<keyword evidence="8" id="KW-0472">Membrane</keyword>
<gene>
    <name evidence="14" type="ORF">B4U80_03643</name>
</gene>
<protein>
    <recommendedName>
        <fullName evidence="5">Multiple inositol polyphosphate phosphatase 1</fullName>
        <ecNumber evidence="4">3.1.3.62</ecNumber>
        <ecNumber evidence="3">3.1.3.80</ecNumber>
    </recommendedName>
    <alternativeName>
        <fullName evidence="9">2,3-bisphosphoglycerate 3-phosphatase</fullName>
    </alternativeName>
</protein>
<evidence type="ECO:0000313" key="15">
    <source>
        <dbReference type="Proteomes" id="UP000288716"/>
    </source>
</evidence>
<dbReference type="PANTHER" id="PTHR20963:SF8">
    <property type="entry name" value="MULTIPLE INOSITOL POLYPHOSPHATE PHOSPHATASE 1"/>
    <property type="match status" value="1"/>
</dbReference>
<dbReference type="Pfam" id="PF00328">
    <property type="entry name" value="His_Phos_2"/>
    <property type="match status" value="1"/>
</dbReference>
<dbReference type="InterPro" id="IPR029033">
    <property type="entry name" value="His_PPase_superfam"/>
</dbReference>
<dbReference type="GO" id="GO:0052745">
    <property type="term" value="F:inositol phosphate phosphatase activity"/>
    <property type="evidence" value="ECO:0007669"/>
    <property type="project" value="TreeGrafter"/>
</dbReference>
<reference evidence="14 15" key="1">
    <citation type="journal article" date="2018" name="Gigascience">
        <title>Genomes of trombidid mites reveal novel predicted allergens and laterally-transferred genes associated with secondary metabolism.</title>
        <authorList>
            <person name="Dong X."/>
            <person name="Chaisiri K."/>
            <person name="Xia D."/>
            <person name="Armstrong S.D."/>
            <person name="Fang Y."/>
            <person name="Donnelly M.J."/>
            <person name="Kadowaki T."/>
            <person name="McGarry J.W."/>
            <person name="Darby A.C."/>
            <person name="Makepeace B.L."/>
        </authorList>
    </citation>
    <scope>NUCLEOTIDE SEQUENCE [LARGE SCALE GENOMIC DNA]</scope>
    <source>
        <strain evidence="14">UoL-UT</strain>
    </source>
</reference>
<evidence type="ECO:0000256" key="8">
    <source>
        <dbReference type="ARBA" id="ARBA00023136"/>
    </source>
</evidence>
<comment type="catalytic activity">
    <reaction evidence="13">
        <text>(2R)-2,3-bisphosphoglycerate + H2O = (2R)-2-phosphoglycerate + phosphate</text>
        <dbReference type="Rhea" id="RHEA:27381"/>
        <dbReference type="ChEBI" id="CHEBI:15377"/>
        <dbReference type="ChEBI" id="CHEBI:43474"/>
        <dbReference type="ChEBI" id="CHEBI:58248"/>
        <dbReference type="ChEBI" id="CHEBI:58289"/>
        <dbReference type="EC" id="3.1.3.80"/>
    </reaction>
    <physiologicalReaction direction="left-to-right" evidence="13">
        <dbReference type="Rhea" id="RHEA:27382"/>
    </physiologicalReaction>
</comment>
<dbReference type="OrthoDB" id="6509975at2759"/>
<accession>A0A443SCY2</accession>
<keyword evidence="6" id="KW-0732">Signal</keyword>
<dbReference type="Proteomes" id="UP000288716">
    <property type="component" value="Unassembled WGS sequence"/>
</dbReference>
<dbReference type="GO" id="GO:0034417">
    <property type="term" value="F:bisphosphoglycerate 3-phosphatase activity"/>
    <property type="evidence" value="ECO:0007669"/>
    <property type="project" value="UniProtKB-EC"/>
</dbReference>
<dbReference type="GO" id="GO:0003993">
    <property type="term" value="F:acid phosphatase activity"/>
    <property type="evidence" value="ECO:0007669"/>
    <property type="project" value="TreeGrafter"/>
</dbReference>
<evidence type="ECO:0000256" key="6">
    <source>
        <dbReference type="ARBA" id="ARBA00022729"/>
    </source>
</evidence>
<dbReference type="EC" id="3.1.3.80" evidence="3"/>
<comment type="subcellular location">
    <subcellularLocation>
        <location evidence="1">Membrane</location>
    </subcellularLocation>
</comment>
<proteinExistence type="inferred from homology"/>
<evidence type="ECO:0000256" key="12">
    <source>
        <dbReference type="ARBA" id="ARBA00043691"/>
    </source>
</evidence>
<dbReference type="VEuPathDB" id="VectorBase:LDEU006634"/>
<evidence type="ECO:0000256" key="9">
    <source>
        <dbReference type="ARBA" id="ARBA00031642"/>
    </source>
</evidence>
<evidence type="ECO:0000256" key="11">
    <source>
        <dbReference type="ARBA" id="ARBA00043671"/>
    </source>
</evidence>
<evidence type="ECO:0000256" key="5">
    <source>
        <dbReference type="ARBA" id="ARBA00018097"/>
    </source>
</evidence>
<evidence type="ECO:0000256" key="4">
    <source>
        <dbReference type="ARBA" id="ARBA00013040"/>
    </source>
</evidence>
<evidence type="ECO:0000256" key="1">
    <source>
        <dbReference type="ARBA" id="ARBA00004370"/>
    </source>
</evidence>
<comment type="catalytic activity">
    <reaction evidence="11">
        <text>1D-myo-inositol 1,2,4,5,6-pentakisphosphate + H2O = 1D-myo-inositol 1,2,5,6-tetrakisphosphate + phosphate</text>
        <dbReference type="Rhea" id="RHEA:77115"/>
        <dbReference type="ChEBI" id="CHEBI:15377"/>
        <dbReference type="ChEBI" id="CHEBI:43474"/>
        <dbReference type="ChEBI" id="CHEBI:57798"/>
        <dbReference type="ChEBI" id="CHEBI:195535"/>
        <dbReference type="EC" id="3.1.3.62"/>
    </reaction>
    <physiologicalReaction direction="left-to-right" evidence="11">
        <dbReference type="Rhea" id="RHEA:77116"/>
    </physiologicalReaction>
</comment>
<evidence type="ECO:0000256" key="10">
    <source>
        <dbReference type="ARBA" id="ARBA00043668"/>
    </source>
</evidence>
<comment type="caution">
    <text evidence="14">The sequence shown here is derived from an EMBL/GenBank/DDBJ whole genome shotgun (WGS) entry which is preliminary data.</text>
</comment>
<dbReference type="SUPFAM" id="SSF53254">
    <property type="entry name" value="Phosphoglycerate mutase-like"/>
    <property type="match status" value="1"/>
</dbReference>
<evidence type="ECO:0000313" key="14">
    <source>
        <dbReference type="EMBL" id="RWS25406.1"/>
    </source>
</evidence>
<name>A0A443SCY2_9ACAR</name>
<dbReference type="CDD" id="cd07061">
    <property type="entry name" value="HP_HAP_like"/>
    <property type="match status" value="1"/>
</dbReference>
<evidence type="ECO:0000256" key="7">
    <source>
        <dbReference type="ARBA" id="ARBA00022801"/>
    </source>
</evidence>
<evidence type="ECO:0000256" key="13">
    <source>
        <dbReference type="ARBA" id="ARBA00043832"/>
    </source>
</evidence>
<keyword evidence="7" id="KW-0378">Hydrolase</keyword>
<comment type="catalytic activity">
    <reaction evidence="10">
        <text>1D-myo-inositol 1,2,5,6-tetrakisphosphate + H2O = 1D-myo-inositol 1,2,6-trisphosphate + phosphate</text>
        <dbReference type="Rhea" id="RHEA:77119"/>
        <dbReference type="ChEBI" id="CHEBI:15377"/>
        <dbReference type="ChEBI" id="CHEBI:43474"/>
        <dbReference type="ChEBI" id="CHEBI:195535"/>
        <dbReference type="ChEBI" id="CHEBI:195537"/>
        <dbReference type="EC" id="3.1.3.62"/>
    </reaction>
    <physiologicalReaction direction="left-to-right" evidence="10">
        <dbReference type="Rhea" id="RHEA:77120"/>
    </physiologicalReaction>
</comment>
<evidence type="ECO:0000256" key="2">
    <source>
        <dbReference type="ARBA" id="ARBA00008422"/>
    </source>
</evidence>
<keyword evidence="15" id="KW-1185">Reference proteome</keyword>
<dbReference type="PANTHER" id="PTHR20963">
    <property type="entry name" value="MULTIPLE INOSITOL POLYPHOSPHATE PHOSPHATASE-RELATED"/>
    <property type="match status" value="1"/>
</dbReference>
<comment type="catalytic activity">
    <reaction evidence="12">
        <text>1D-myo-inositol hexakisphosphate + H2O = 1D-myo-inositol 1,2,4,5,6-pentakisphosphate + phosphate</text>
        <dbReference type="Rhea" id="RHEA:16989"/>
        <dbReference type="ChEBI" id="CHEBI:15377"/>
        <dbReference type="ChEBI" id="CHEBI:43474"/>
        <dbReference type="ChEBI" id="CHEBI:57798"/>
        <dbReference type="ChEBI" id="CHEBI:58130"/>
        <dbReference type="EC" id="3.1.3.62"/>
    </reaction>
    <physiologicalReaction direction="left-to-right" evidence="12">
        <dbReference type="Rhea" id="RHEA:16990"/>
    </physiologicalReaction>
</comment>
<sequence length="341" mass="39475">MKLEDENDVTESGEKETIATAAKYRQLFPNLLDPQKSNIEVGVTTKIRTNQTADAFIKGVQKYSGCQSDEDIDSEWDDEEQVYNWKPEKIEKDFLLFHSMCKEKIKQKSGKLPKFKTLKDFRKSELMTKIGEAVKMRLGLQREIDFSIIDALVKTCAYEYATYNDSPWCALFTNTELQVMEYYYDLKDYLEDAYGSTTYASSCLLFKDLLQKLNNSLSEPKKRNSYLYFSHAGALKRLWATLGLFSDQRLLLSTEPHRDFCDRRNRMWRTSLNTPFGAHLAIILYKCRQEKSDQLTFKLLTTVNTAPVTVKGCDGPVCDISQFQREYEPFANECDLDTLCV</sequence>
<dbReference type="EC" id="3.1.3.62" evidence="4"/>
<dbReference type="Gene3D" id="3.40.50.1240">
    <property type="entry name" value="Phosphoglycerate mutase-like"/>
    <property type="match status" value="1"/>
</dbReference>
<evidence type="ECO:0000256" key="3">
    <source>
        <dbReference type="ARBA" id="ARBA00012976"/>
    </source>
</evidence>
<comment type="similarity">
    <text evidence="2">Belongs to the histidine acid phosphatase family. MINPP1 subfamily.</text>
</comment>
<dbReference type="EMBL" id="NCKV01003738">
    <property type="protein sequence ID" value="RWS25406.1"/>
    <property type="molecule type" value="Genomic_DNA"/>
</dbReference>